<dbReference type="RefSeq" id="WP_201012268.1">
    <property type="nucleotide sequence ID" value="NZ_JAFGZD010000003.1"/>
</dbReference>
<organism evidence="1 2">
    <name type="scientific">Pseudomonas capsici</name>
    <dbReference type="NCBI Taxonomy" id="2810614"/>
    <lineage>
        <taxon>Bacteria</taxon>
        <taxon>Pseudomonadati</taxon>
        <taxon>Pseudomonadota</taxon>
        <taxon>Gammaproteobacteria</taxon>
        <taxon>Pseudomonadales</taxon>
        <taxon>Pseudomonadaceae</taxon>
        <taxon>Pseudomonas</taxon>
    </lineage>
</organism>
<accession>A0ABT3BXS2</accession>
<dbReference type="GeneID" id="93560300"/>
<dbReference type="Proteomes" id="UP001207294">
    <property type="component" value="Unassembled WGS sequence"/>
</dbReference>
<evidence type="ECO:0000313" key="1">
    <source>
        <dbReference type="EMBL" id="MCV4377640.1"/>
    </source>
</evidence>
<gene>
    <name evidence="1" type="ORF">OH718_13640</name>
</gene>
<reference evidence="1 2" key="1">
    <citation type="submission" date="2022-10" db="EMBL/GenBank/DDBJ databases">
        <title>Characterization of Pseudomonas capsici strains from pepper and tomato in Georgia.</title>
        <authorList>
            <person name="Zhao M."/>
            <person name="Dutta B."/>
        </authorList>
    </citation>
    <scope>NUCLEOTIDE SEQUENCE [LARGE SCALE GENOMIC DNA]</scope>
    <source>
        <strain evidence="1 2">Pc20-5</strain>
    </source>
</reference>
<name>A0ABT3BXS2_9PSED</name>
<protein>
    <submittedName>
        <fullName evidence="1">Uncharacterized protein</fullName>
    </submittedName>
</protein>
<keyword evidence="2" id="KW-1185">Reference proteome</keyword>
<comment type="caution">
    <text evidence="1">The sequence shown here is derived from an EMBL/GenBank/DDBJ whole genome shotgun (WGS) entry which is preliminary data.</text>
</comment>
<dbReference type="EMBL" id="JAOXML010000009">
    <property type="protein sequence ID" value="MCV4377640.1"/>
    <property type="molecule type" value="Genomic_DNA"/>
</dbReference>
<sequence length="113" mass="12607">MNTQTRQHLPPPSLPQLNNDGALSIAQIRRSGVDIVVPVYPGMQVGDMISAPWEGTPAGAELTFPQLHTVRQIKPLTLKIPFSFIHEGWKKLKVRYNVRNNGASEWVEVDIVP</sequence>
<evidence type="ECO:0000313" key="2">
    <source>
        <dbReference type="Proteomes" id="UP001207294"/>
    </source>
</evidence>
<proteinExistence type="predicted"/>